<dbReference type="GO" id="GO:0098797">
    <property type="term" value="C:plasma membrane protein complex"/>
    <property type="evidence" value="ECO:0007669"/>
    <property type="project" value="TreeGrafter"/>
</dbReference>
<dbReference type="PANTHER" id="PTHR30489:SF0">
    <property type="entry name" value="LIPOPROTEIN-RELEASING SYSTEM TRANSMEMBRANE PROTEIN LOLE"/>
    <property type="match status" value="1"/>
</dbReference>
<proteinExistence type="inferred from homology"/>
<dbReference type="STRING" id="1805029.AUK42_07730"/>
<evidence type="ECO:0000259" key="9">
    <source>
        <dbReference type="Pfam" id="PF12704"/>
    </source>
</evidence>
<dbReference type="Pfam" id="PF12704">
    <property type="entry name" value="MacB_PCD"/>
    <property type="match status" value="1"/>
</dbReference>
<keyword evidence="6 7" id="KW-0472">Membrane</keyword>
<gene>
    <name evidence="10" type="ORF">AUK42_07730</name>
</gene>
<feature type="domain" description="MacB-like periplasmic core" evidence="9">
    <location>
        <begin position="19"/>
        <end position="225"/>
    </location>
</feature>
<feature type="transmembrane region" description="Helical" evidence="7">
    <location>
        <begin position="323"/>
        <end position="356"/>
    </location>
</feature>
<feature type="domain" description="ABC3 transporter permease C-terminal" evidence="8">
    <location>
        <begin position="280"/>
        <end position="413"/>
    </location>
</feature>
<evidence type="ECO:0000256" key="3">
    <source>
        <dbReference type="ARBA" id="ARBA00022475"/>
    </source>
</evidence>
<reference evidence="10 11" key="1">
    <citation type="journal article" date="2016" name="Environ. Microbiol.">
        <title>Genomic resolution of a cold subsurface aquifer community provides metabolic insights for novel microbes adapted to high CO concentrations.</title>
        <authorList>
            <person name="Probst A.J."/>
            <person name="Castelle C.J."/>
            <person name="Singh A."/>
            <person name="Brown C.T."/>
            <person name="Anantharaman K."/>
            <person name="Sharon I."/>
            <person name="Hug L.A."/>
            <person name="Burstein D."/>
            <person name="Emerson J.B."/>
            <person name="Thomas B.C."/>
            <person name="Banfield J.F."/>
        </authorList>
    </citation>
    <scope>NUCLEOTIDE SEQUENCE [LARGE SCALE GENOMIC DNA]</scope>
    <source>
        <strain evidence="10">CG2_30_33_13</strain>
    </source>
</reference>
<dbReference type="InterPro" id="IPR025857">
    <property type="entry name" value="MacB_PCD"/>
</dbReference>
<accession>A0A1J5GB52</accession>
<feature type="transmembrane region" description="Helical" evidence="7">
    <location>
        <begin position="281"/>
        <end position="302"/>
    </location>
</feature>
<dbReference type="GO" id="GO:0044874">
    <property type="term" value="P:lipoprotein localization to outer membrane"/>
    <property type="evidence" value="ECO:0007669"/>
    <property type="project" value="TreeGrafter"/>
</dbReference>
<dbReference type="InterPro" id="IPR051447">
    <property type="entry name" value="Lipoprotein-release_system"/>
</dbReference>
<keyword evidence="4 7" id="KW-0812">Transmembrane</keyword>
<comment type="caution">
    <text evidence="10">The sequence shown here is derived from an EMBL/GenBank/DDBJ whole genome shotgun (WGS) entry which is preliminary data.</text>
</comment>
<evidence type="ECO:0000259" key="8">
    <source>
        <dbReference type="Pfam" id="PF02687"/>
    </source>
</evidence>
<dbReference type="PANTHER" id="PTHR30489">
    <property type="entry name" value="LIPOPROTEIN-RELEASING SYSTEM TRANSMEMBRANE PROTEIN LOLE"/>
    <property type="match status" value="1"/>
</dbReference>
<keyword evidence="5 7" id="KW-1133">Transmembrane helix</keyword>
<dbReference type="EMBL" id="MNYY01000149">
    <property type="protein sequence ID" value="OIP66850.1"/>
    <property type="molecule type" value="Genomic_DNA"/>
</dbReference>
<sequence length="420" mass="46612">MKFLWNLAKKNLSRSRIRTSISAIAIAVAIIAVIFARGLISGMIESTFENHIHYKAGHIRIIDKEYKLKERLLSLNYTLDGFNGKGYSEMSEKLKLVEGVKQVVPRLKFGAVVSMDDELVGMMGWGVDPVEEIAFTKIDKKIIEGRMVELGSKEVVMGAGLLEKIDRKVGDKVTILYTTPFGSFKGSTFQIVGKLQSSIQMLDDTIFYLPLDQAQRILEMPGEVTELLLITSNQYKAASLLPGLNELFAREDKSGKYILQVWNKDYELIGLFDIATKIYNFVYIFIIILACFVLVNTLIMIVNERTREIGMMSALGLRSREILYLFTIEGAIIGVIGSAIGTVLGGILTKVFSIVGIDYSAAMEGVSGGDLLLEPIFYTVFSLENLVFCFVLGVVVVTIACVIPARMAARLEPTEALRQI</sequence>
<organism evidence="10 11">
    <name type="scientific">Candidatus Infernicultor aquiphilus</name>
    <dbReference type="NCBI Taxonomy" id="1805029"/>
    <lineage>
        <taxon>Bacteria</taxon>
        <taxon>Pseudomonadati</taxon>
        <taxon>Atribacterota</taxon>
        <taxon>Candidatus Phoenicimicrobiia</taxon>
        <taxon>Candidatus Pheonicimicrobiales</taxon>
        <taxon>Candidatus Phoenicimicrobiaceae</taxon>
        <taxon>Candidatus Infernicultor</taxon>
    </lineage>
</organism>
<evidence type="ECO:0000256" key="5">
    <source>
        <dbReference type="ARBA" id="ARBA00022989"/>
    </source>
</evidence>
<evidence type="ECO:0000256" key="2">
    <source>
        <dbReference type="ARBA" id="ARBA00005236"/>
    </source>
</evidence>
<dbReference type="Proteomes" id="UP000182763">
    <property type="component" value="Unassembled WGS sequence"/>
</dbReference>
<evidence type="ECO:0000313" key="10">
    <source>
        <dbReference type="EMBL" id="OIP66850.1"/>
    </source>
</evidence>
<dbReference type="InterPro" id="IPR003838">
    <property type="entry name" value="ABC3_permease_C"/>
</dbReference>
<comment type="similarity">
    <text evidence="2">Belongs to the ABC-4 integral membrane protein family. LolC/E subfamily.</text>
</comment>
<dbReference type="Pfam" id="PF02687">
    <property type="entry name" value="FtsX"/>
    <property type="match status" value="1"/>
</dbReference>
<name>A0A1J5GB52_9BACT</name>
<evidence type="ECO:0000256" key="6">
    <source>
        <dbReference type="ARBA" id="ARBA00023136"/>
    </source>
</evidence>
<evidence type="ECO:0000313" key="11">
    <source>
        <dbReference type="Proteomes" id="UP000182763"/>
    </source>
</evidence>
<comment type="subcellular location">
    <subcellularLocation>
        <location evidence="1">Cell membrane</location>
        <topology evidence="1">Multi-pass membrane protein</topology>
    </subcellularLocation>
</comment>
<evidence type="ECO:0000256" key="4">
    <source>
        <dbReference type="ARBA" id="ARBA00022692"/>
    </source>
</evidence>
<dbReference type="AlphaFoldDB" id="A0A1J5GB52"/>
<protein>
    <submittedName>
        <fullName evidence="10">ABC transporter permease</fullName>
    </submittedName>
</protein>
<feature type="transmembrane region" description="Helical" evidence="7">
    <location>
        <begin position="376"/>
        <end position="403"/>
    </location>
</feature>
<evidence type="ECO:0000256" key="7">
    <source>
        <dbReference type="SAM" id="Phobius"/>
    </source>
</evidence>
<evidence type="ECO:0000256" key="1">
    <source>
        <dbReference type="ARBA" id="ARBA00004651"/>
    </source>
</evidence>
<feature type="transmembrane region" description="Helical" evidence="7">
    <location>
        <begin position="21"/>
        <end position="40"/>
    </location>
</feature>
<keyword evidence="3" id="KW-1003">Cell membrane</keyword>